<accession>A0A0A0D743</accession>
<proteinExistence type="predicted"/>
<dbReference type="SUPFAM" id="SSF53850">
    <property type="entry name" value="Periplasmic binding protein-like II"/>
    <property type="match status" value="1"/>
</dbReference>
<dbReference type="AlphaFoldDB" id="A0A0A0D743"/>
<dbReference type="PRINTS" id="PR00909">
    <property type="entry name" value="SPERMDNBNDNG"/>
</dbReference>
<reference evidence="2 3" key="1">
    <citation type="submission" date="2014-01" db="EMBL/GenBank/DDBJ databases">
        <title>Genome sequence determination for a cystic fibrosis isolate, Inquilinus limosus.</title>
        <authorList>
            <person name="Pino M."/>
            <person name="Di Conza J."/>
            <person name="Gutkind G."/>
        </authorList>
    </citation>
    <scope>NUCLEOTIDE SEQUENCE [LARGE SCALE GENOMIC DNA]</scope>
    <source>
        <strain evidence="2 3">MP06</strain>
    </source>
</reference>
<dbReference type="RefSeq" id="WP_034837854.1">
    <property type="nucleotide sequence ID" value="NZ_JANX01000158.1"/>
</dbReference>
<keyword evidence="1" id="KW-0732">Signal</keyword>
<dbReference type="Gene3D" id="3.40.190.10">
    <property type="entry name" value="Periplasmic binding protein-like II"/>
    <property type="match status" value="2"/>
</dbReference>
<dbReference type="GO" id="GO:0030975">
    <property type="term" value="F:thiamine binding"/>
    <property type="evidence" value="ECO:0007669"/>
    <property type="project" value="TreeGrafter"/>
</dbReference>
<dbReference type="GO" id="GO:0030288">
    <property type="term" value="C:outer membrane-bounded periplasmic space"/>
    <property type="evidence" value="ECO:0007669"/>
    <property type="project" value="TreeGrafter"/>
</dbReference>
<organism evidence="2 3">
    <name type="scientific">Inquilinus limosus MP06</name>
    <dbReference type="NCBI Taxonomy" id="1398085"/>
    <lineage>
        <taxon>Bacteria</taxon>
        <taxon>Pseudomonadati</taxon>
        <taxon>Pseudomonadota</taxon>
        <taxon>Alphaproteobacteria</taxon>
        <taxon>Rhodospirillales</taxon>
        <taxon>Rhodospirillaceae</taxon>
        <taxon>Inquilinus</taxon>
    </lineage>
</organism>
<evidence type="ECO:0000313" key="2">
    <source>
        <dbReference type="EMBL" id="KGM33683.1"/>
    </source>
</evidence>
<dbReference type="OrthoDB" id="7811527at2"/>
<gene>
    <name evidence="2" type="ORF">P409_14415</name>
</gene>
<evidence type="ECO:0000256" key="1">
    <source>
        <dbReference type="ARBA" id="ARBA00022729"/>
    </source>
</evidence>
<dbReference type="GO" id="GO:0019808">
    <property type="term" value="F:polyamine binding"/>
    <property type="evidence" value="ECO:0007669"/>
    <property type="project" value="InterPro"/>
</dbReference>
<dbReference type="GO" id="GO:0030976">
    <property type="term" value="F:thiamine pyrophosphate binding"/>
    <property type="evidence" value="ECO:0007669"/>
    <property type="project" value="TreeGrafter"/>
</dbReference>
<dbReference type="CDD" id="cd13589">
    <property type="entry name" value="PBP2_polyamine_RpCGA009"/>
    <property type="match status" value="1"/>
</dbReference>
<dbReference type="Pfam" id="PF13416">
    <property type="entry name" value="SBP_bac_8"/>
    <property type="match status" value="1"/>
</dbReference>
<sequence>MTREIYRFSPSRRTLLKLSAAGAALATVGRAPFVHAQERSIKIGTYGGYFEESFGKHVFPDFTKATGIKVEGVGEPTGEAWLVQLQTAANAGEAPADVSMMAQVAMLRGIKSGLWQALDPAKMPNVSKVFPEFLNKYDDGRIAGVAAVAWFITLVTNTETYKDAPTSWAALWDKGNEGKLGLMALASNSFLLEITAHTFFGGNTDILATNEGVEKVLAKLAELKPNVSLWYRDEGQFQNALQSGEIPMGEYYHDVTGLAIKDGFPVRSTFPKEGGVSDRGSWAVSKASKKLEEAQIFIDYMCQPAQQETLSRKVGTAPIVPRDILGLSAEEFAAVSSDIKPIIPDYKLYTERGDWVAEKWTGMITG</sequence>
<protein>
    <submittedName>
        <fullName evidence="2">ABC transporter substrate-binding protein</fullName>
    </submittedName>
</protein>
<dbReference type="PANTHER" id="PTHR30006:SF2">
    <property type="entry name" value="ABC TRANSPORTER SUBSTRATE-BINDING PROTEIN"/>
    <property type="match status" value="1"/>
</dbReference>
<dbReference type="Proteomes" id="UP000029995">
    <property type="component" value="Unassembled WGS sequence"/>
</dbReference>
<dbReference type="GO" id="GO:0015846">
    <property type="term" value="P:polyamine transport"/>
    <property type="evidence" value="ECO:0007669"/>
    <property type="project" value="InterPro"/>
</dbReference>
<dbReference type="InterPro" id="IPR006311">
    <property type="entry name" value="TAT_signal"/>
</dbReference>
<dbReference type="EMBL" id="JANX01000158">
    <property type="protein sequence ID" value="KGM33683.1"/>
    <property type="molecule type" value="Genomic_DNA"/>
</dbReference>
<comment type="caution">
    <text evidence="2">The sequence shown here is derived from an EMBL/GenBank/DDBJ whole genome shotgun (WGS) entry which is preliminary data.</text>
</comment>
<dbReference type="PANTHER" id="PTHR30006">
    <property type="entry name" value="THIAMINE-BINDING PERIPLASMIC PROTEIN-RELATED"/>
    <property type="match status" value="1"/>
</dbReference>
<dbReference type="GO" id="GO:0015888">
    <property type="term" value="P:thiamine transport"/>
    <property type="evidence" value="ECO:0007669"/>
    <property type="project" value="TreeGrafter"/>
</dbReference>
<dbReference type="PROSITE" id="PS51318">
    <property type="entry name" value="TAT"/>
    <property type="match status" value="1"/>
</dbReference>
<name>A0A0A0D743_9PROT</name>
<dbReference type="InterPro" id="IPR006059">
    <property type="entry name" value="SBP"/>
</dbReference>
<dbReference type="InterPro" id="IPR001188">
    <property type="entry name" value="Sperm_putr-bd"/>
</dbReference>
<evidence type="ECO:0000313" key="3">
    <source>
        <dbReference type="Proteomes" id="UP000029995"/>
    </source>
</evidence>